<dbReference type="AlphaFoldDB" id="A0A5N6V9R5"/>
<proteinExistence type="predicted"/>
<name>A0A5N6V9R5_ASPTM</name>
<dbReference type="Proteomes" id="UP000326950">
    <property type="component" value="Unassembled WGS sequence"/>
</dbReference>
<dbReference type="EMBL" id="ML738589">
    <property type="protein sequence ID" value="KAE8167477.1"/>
    <property type="molecule type" value="Genomic_DNA"/>
</dbReference>
<protein>
    <submittedName>
        <fullName evidence="1">Uncharacterized protein</fullName>
    </submittedName>
</protein>
<evidence type="ECO:0000313" key="2">
    <source>
        <dbReference type="Proteomes" id="UP000326950"/>
    </source>
</evidence>
<dbReference type="PROSITE" id="PS51257">
    <property type="entry name" value="PROKAR_LIPOPROTEIN"/>
    <property type="match status" value="1"/>
</dbReference>
<evidence type="ECO:0000313" key="1">
    <source>
        <dbReference type="EMBL" id="KAE8167477.1"/>
    </source>
</evidence>
<keyword evidence="2" id="KW-1185">Reference proteome</keyword>
<accession>A0A5N6V9R5</accession>
<organism evidence="1 2">
    <name type="scientific">Aspergillus tamarii</name>
    <dbReference type="NCBI Taxonomy" id="41984"/>
    <lineage>
        <taxon>Eukaryota</taxon>
        <taxon>Fungi</taxon>
        <taxon>Dikarya</taxon>
        <taxon>Ascomycota</taxon>
        <taxon>Pezizomycotina</taxon>
        <taxon>Eurotiomycetes</taxon>
        <taxon>Eurotiomycetidae</taxon>
        <taxon>Eurotiales</taxon>
        <taxon>Aspergillaceae</taxon>
        <taxon>Aspergillus</taxon>
        <taxon>Aspergillus subgen. Circumdati</taxon>
    </lineage>
</organism>
<sequence>MRTSVFIFNLCCVNSITTVACRFYRARGIAFPSFHISCFERSLVITYPDSVIILSHYEPIL</sequence>
<gene>
    <name evidence="1" type="ORF">BDV40DRAFT_252987</name>
</gene>
<reference evidence="1 2" key="1">
    <citation type="submission" date="2019-04" db="EMBL/GenBank/DDBJ databases">
        <title>Friends and foes A comparative genomics study of 23 Aspergillus species from section Flavi.</title>
        <authorList>
            <consortium name="DOE Joint Genome Institute"/>
            <person name="Kjaerbolling I."/>
            <person name="Vesth T."/>
            <person name="Frisvad J.C."/>
            <person name="Nybo J.L."/>
            <person name="Theobald S."/>
            <person name="Kildgaard S."/>
            <person name="Isbrandt T."/>
            <person name="Kuo A."/>
            <person name="Sato A."/>
            <person name="Lyhne E.K."/>
            <person name="Kogle M.E."/>
            <person name="Wiebenga A."/>
            <person name="Kun R.S."/>
            <person name="Lubbers R.J."/>
            <person name="Makela M.R."/>
            <person name="Barry K."/>
            <person name="Chovatia M."/>
            <person name="Clum A."/>
            <person name="Daum C."/>
            <person name="Haridas S."/>
            <person name="He G."/>
            <person name="LaButti K."/>
            <person name="Lipzen A."/>
            <person name="Mondo S."/>
            <person name="Riley R."/>
            <person name="Salamov A."/>
            <person name="Simmons B.A."/>
            <person name="Magnuson J.K."/>
            <person name="Henrissat B."/>
            <person name="Mortensen U.H."/>
            <person name="Larsen T.O."/>
            <person name="Devries R.P."/>
            <person name="Grigoriev I.V."/>
            <person name="Machida M."/>
            <person name="Baker S.E."/>
            <person name="Andersen M.R."/>
        </authorList>
    </citation>
    <scope>NUCLEOTIDE SEQUENCE [LARGE SCALE GENOMIC DNA]</scope>
    <source>
        <strain evidence="1 2">CBS 117626</strain>
    </source>
</reference>